<dbReference type="Proteomes" id="UP000249634">
    <property type="component" value="Chromosome 1"/>
</dbReference>
<dbReference type="EMBL" id="LS483339">
    <property type="protein sequence ID" value="SQF25844.1"/>
    <property type="molecule type" value="Genomic_DNA"/>
</dbReference>
<reference evidence="1 2" key="1">
    <citation type="submission" date="2018-06" db="EMBL/GenBank/DDBJ databases">
        <authorList>
            <consortium name="Pathogen Informatics"/>
            <person name="Doyle S."/>
        </authorList>
    </citation>
    <scope>NUCLEOTIDE SEQUENCE [LARGE SCALE GENOMIC DNA]</scope>
    <source>
        <strain evidence="1 2">NCTC12958</strain>
    </source>
</reference>
<proteinExistence type="predicted"/>
<name>A0A2X3UAK1_STRTR</name>
<sequence length="63" mass="7353">MNQKSKKLRAKQRQSRNLVITSLMNETGWSRERVVASINELEEFNMIKFPKQGGMMLKVGEVR</sequence>
<evidence type="ECO:0000313" key="1">
    <source>
        <dbReference type="EMBL" id="SQF25844.1"/>
    </source>
</evidence>
<organism evidence="1 2">
    <name type="scientific">Streptococcus thermophilus</name>
    <dbReference type="NCBI Taxonomy" id="1308"/>
    <lineage>
        <taxon>Bacteria</taxon>
        <taxon>Bacillati</taxon>
        <taxon>Bacillota</taxon>
        <taxon>Bacilli</taxon>
        <taxon>Lactobacillales</taxon>
        <taxon>Streptococcaceae</taxon>
        <taxon>Streptococcus</taxon>
    </lineage>
</organism>
<evidence type="ECO:0000313" key="2">
    <source>
        <dbReference type="Proteomes" id="UP000249634"/>
    </source>
</evidence>
<dbReference type="AlphaFoldDB" id="A0A2X3UAK1"/>
<accession>A0A2X3UAK1</accession>
<gene>
    <name evidence="1" type="ORF">NCTC12958_02075</name>
</gene>
<protein>
    <submittedName>
        <fullName evidence="1">Uncharacterized protein</fullName>
    </submittedName>
</protein>
<dbReference type="RefSeq" id="WP_111679727.1">
    <property type="nucleotide sequence ID" value="NZ_BPPS01000033.1"/>
</dbReference>